<name>A0ABM1EB82_PRICU</name>
<evidence type="ECO:0000256" key="3">
    <source>
        <dbReference type="ARBA" id="ARBA00022630"/>
    </source>
</evidence>
<keyword evidence="9" id="KW-1185">Reference proteome</keyword>
<evidence type="ECO:0000256" key="1">
    <source>
        <dbReference type="ARBA" id="ARBA00005201"/>
    </source>
</evidence>
<keyword evidence="5" id="KW-0808">Transferase</keyword>
<evidence type="ECO:0000256" key="7">
    <source>
        <dbReference type="ARBA" id="ARBA00022840"/>
    </source>
</evidence>
<organism evidence="9 10">
    <name type="scientific">Priapulus caudatus</name>
    <name type="common">Priapulid worm</name>
    <dbReference type="NCBI Taxonomy" id="37621"/>
    <lineage>
        <taxon>Eukaryota</taxon>
        <taxon>Metazoa</taxon>
        <taxon>Ecdysozoa</taxon>
        <taxon>Scalidophora</taxon>
        <taxon>Priapulida</taxon>
        <taxon>Priapulimorpha</taxon>
        <taxon>Priapulimorphida</taxon>
        <taxon>Priapulidae</taxon>
        <taxon>Priapulus</taxon>
    </lineage>
</organism>
<comment type="pathway">
    <text evidence="1">Cofactor biosynthesis; FMN biosynthesis; FMN from riboflavin (ATP route): step 1/1.</text>
</comment>
<proteinExistence type="predicted"/>
<dbReference type="RefSeq" id="XP_014669453.1">
    <property type="nucleotide sequence ID" value="XM_014813967.1"/>
</dbReference>
<gene>
    <name evidence="10" type="primary">LOC106810574</name>
</gene>
<keyword evidence="4" id="KW-0288">FMN</keyword>
<dbReference type="GeneID" id="106810574"/>
<evidence type="ECO:0000256" key="4">
    <source>
        <dbReference type="ARBA" id="ARBA00022643"/>
    </source>
</evidence>
<dbReference type="SUPFAM" id="SSF82114">
    <property type="entry name" value="Riboflavin kinase-like"/>
    <property type="match status" value="1"/>
</dbReference>
<dbReference type="PANTHER" id="PTHR22749:SF6">
    <property type="entry name" value="RIBOFLAVIN KINASE"/>
    <property type="match status" value="1"/>
</dbReference>
<keyword evidence="10" id="KW-0418">Kinase</keyword>
<reference evidence="10" key="1">
    <citation type="submission" date="2025-08" db="UniProtKB">
        <authorList>
            <consortium name="RefSeq"/>
        </authorList>
    </citation>
    <scope>IDENTIFICATION</scope>
</reference>
<keyword evidence="3" id="KW-0285">Flavoprotein</keyword>
<evidence type="ECO:0000256" key="5">
    <source>
        <dbReference type="ARBA" id="ARBA00022679"/>
    </source>
</evidence>
<keyword evidence="6" id="KW-0547">Nucleotide-binding</keyword>
<dbReference type="Proteomes" id="UP000695022">
    <property type="component" value="Unplaced"/>
</dbReference>
<evidence type="ECO:0000313" key="10">
    <source>
        <dbReference type="RefSeq" id="XP_014669453.1"/>
    </source>
</evidence>
<dbReference type="InterPro" id="IPR015865">
    <property type="entry name" value="Riboflavin_kinase_bac/euk"/>
</dbReference>
<dbReference type="Pfam" id="PF01687">
    <property type="entry name" value="Flavokinase"/>
    <property type="match status" value="1"/>
</dbReference>
<protein>
    <recommendedName>
        <fullName evidence="2">riboflavin kinase</fullName>
        <ecNumber evidence="2">2.7.1.26</ecNumber>
    </recommendedName>
</protein>
<dbReference type="SMART" id="SM00904">
    <property type="entry name" value="Flavokinase"/>
    <property type="match status" value="1"/>
</dbReference>
<dbReference type="PANTHER" id="PTHR22749">
    <property type="entry name" value="RIBOFLAVIN KINASE/FMN ADENYLYLTRANSFERASE"/>
    <property type="match status" value="1"/>
</dbReference>
<feature type="domain" description="Riboflavin kinase" evidence="8">
    <location>
        <begin position="4"/>
        <end position="132"/>
    </location>
</feature>
<evidence type="ECO:0000259" key="8">
    <source>
        <dbReference type="SMART" id="SM00904"/>
    </source>
</evidence>
<dbReference type="Gene3D" id="2.40.30.30">
    <property type="entry name" value="Riboflavin kinase-like"/>
    <property type="match status" value="1"/>
</dbReference>
<dbReference type="EC" id="2.7.1.26" evidence="2"/>
<sequence>MASVLPCFTIGKVVQGFGRGSRQLGIPTANYAEDVVKNLPETLDCGVYYGWAQVDNGDVHKMVMNIGWCPFYRNKLKSMETHILHDFAEDFYGSTLKTLLLGYIRPEKSFDGLNDLITAIKNDIAQAKTLLDLPAAHQYKGSNFFRNGFTHSLL</sequence>
<evidence type="ECO:0000256" key="2">
    <source>
        <dbReference type="ARBA" id="ARBA00012105"/>
    </source>
</evidence>
<accession>A0ABM1EB82</accession>
<dbReference type="InterPro" id="IPR023465">
    <property type="entry name" value="Riboflavin_kinase_dom_sf"/>
</dbReference>
<dbReference type="GO" id="GO:0016301">
    <property type="term" value="F:kinase activity"/>
    <property type="evidence" value="ECO:0007669"/>
    <property type="project" value="UniProtKB-KW"/>
</dbReference>
<keyword evidence="7" id="KW-0067">ATP-binding</keyword>
<evidence type="ECO:0000256" key="6">
    <source>
        <dbReference type="ARBA" id="ARBA00022741"/>
    </source>
</evidence>
<dbReference type="InterPro" id="IPR023468">
    <property type="entry name" value="Riboflavin_kinase"/>
</dbReference>
<evidence type="ECO:0000313" key="9">
    <source>
        <dbReference type="Proteomes" id="UP000695022"/>
    </source>
</evidence>